<proteinExistence type="predicted"/>
<feature type="transmembrane region" description="Helical" evidence="1">
    <location>
        <begin position="372"/>
        <end position="390"/>
    </location>
</feature>
<gene>
    <name evidence="2" type="ORF">ICJ84_15325</name>
</gene>
<protein>
    <submittedName>
        <fullName evidence="2">Uncharacterized protein</fullName>
    </submittedName>
</protein>
<feature type="transmembrane region" description="Helical" evidence="1">
    <location>
        <begin position="117"/>
        <end position="134"/>
    </location>
</feature>
<keyword evidence="3" id="KW-1185">Reference proteome</keyword>
<keyword evidence="1" id="KW-0812">Transmembrane</keyword>
<feature type="transmembrane region" description="Helical" evidence="1">
    <location>
        <begin position="209"/>
        <end position="226"/>
    </location>
</feature>
<sequence>MIKIKSEDYYLIFTFLLIGISIILKAYFSQSGYLTSDSLNYFKLTNSLINGEGFYSGYSWEQDNLSFFSIWPVGYPCSIYLFTKISGLSIFWASKFLNISFIGLILILFKILFNKNAFLFGLIFLFASYIETFTYSLSEGLFITGLVWMAFSFYFFNYSKNIALISINILLSSLTLFLSRYIGAFSVSIITLFTLYYTFIEKNKLKSKILFSIIFLNILFIALYLYNNYLKTGFITGAFRRIEIGSNLKLLKHLLNALVAESIIPFNNISSFSILFFALQFLIIAIIIFSSRSYFFKPIQLKNSNKPLYLSLIFGIIGVIYIIFIIVIRWKLKFNWWNFRLLSPGSFMIFISILIFLKNFTQNEFFIKFKKIWITLALISWFINVPYSLFTKDEQNKCSTELQKGKNQFQKGIHLIE</sequence>
<keyword evidence="1" id="KW-1133">Transmembrane helix</keyword>
<feature type="transmembrane region" description="Helical" evidence="1">
    <location>
        <begin position="342"/>
        <end position="360"/>
    </location>
</feature>
<reference evidence="2" key="1">
    <citation type="journal article" date="2013" name="Int. J. Syst. Evol. Microbiol.">
        <title>Aestuariibaculum suncheonense gen. nov., sp. nov., a marine bacterium of the family Flavobacteriaceae isolated from a tidal flat and emended descriptions of the genera Gaetbulibacter and Tamlana.</title>
        <authorList>
            <person name="Jeong S.H."/>
            <person name="Park M.S."/>
            <person name="Jin H.M."/>
            <person name="Lee K."/>
            <person name="Park W."/>
            <person name="Jeon C.O."/>
        </authorList>
    </citation>
    <scope>NUCLEOTIDE SEQUENCE</scope>
    <source>
        <strain evidence="2">SC17</strain>
    </source>
</reference>
<feature type="transmembrane region" description="Helical" evidence="1">
    <location>
        <begin position="308"/>
        <end position="330"/>
    </location>
</feature>
<dbReference type="EMBL" id="JACVXC010000007">
    <property type="protein sequence ID" value="MBD0836806.1"/>
    <property type="molecule type" value="Genomic_DNA"/>
</dbReference>
<feature type="transmembrane region" description="Helical" evidence="1">
    <location>
        <begin position="9"/>
        <end position="28"/>
    </location>
</feature>
<feature type="transmembrane region" description="Helical" evidence="1">
    <location>
        <begin position="178"/>
        <end position="197"/>
    </location>
</feature>
<comment type="caution">
    <text evidence="2">The sequence shown here is derived from an EMBL/GenBank/DDBJ whole genome shotgun (WGS) entry which is preliminary data.</text>
</comment>
<evidence type="ECO:0000256" key="1">
    <source>
        <dbReference type="SAM" id="Phobius"/>
    </source>
</evidence>
<dbReference type="RefSeq" id="WP_188217298.1">
    <property type="nucleotide sequence ID" value="NZ_BAABGH010000017.1"/>
</dbReference>
<keyword evidence="1" id="KW-0472">Membrane</keyword>
<dbReference type="Proteomes" id="UP000602057">
    <property type="component" value="Unassembled WGS sequence"/>
</dbReference>
<evidence type="ECO:0000313" key="3">
    <source>
        <dbReference type="Proteomes" id="UP000602057"/>
    </source>
</evidence>
<organism evidence="2 3">
    <name type="scientific">Aestuariibaculum suncheonense</name>
    <dbReference type="NCBI Taxonomy" id="1028745"/>
    <lineage>
        <taxon>Bacteria</taxon>
        <taxon>Pseudomonadati</taxon>
        <taxon>Bacteroidota</taxon>
        <taxon>Flavobacteriia</taxon>
        <taxon>Flavobacteriales</taxon>
        <taxon>Flavobacteriaceae</taxon>
    </lineage>
</organism>
<feature type="transmembrane region" description="Helical" evidence="1">
    <location>
        <begin position="274"/>
        <end position="296"/>
    </location>
</feature>
<feature type="transmembrane region" description="Helical" evidence="1">
    <location>
        <begin position="90"/>
        <end position="111"/>
    </location>
</feature>
<evidence type="ECO:0000313" key="2">
    <source>
        <dbReference type="EMBL" id="MBD0836806.1"/>
    </source>
</evidence>
<dbReference type="AlphaFoldDB" id="A0A8J6UMC1"/>
<name>A0A8J6UMC1_9FLAO</name>
<reference evidence="2" key="2">
    <citation type="submission" date="2020-09" db="EMBL/GenBank/DDBJ databases">
        <authorList>
            <person name="Wu Z."/>
        </authorList>
    </citation>
    <scope>NUCLEOTIDE SEQUENCE</scope>
    <source>
        <strain evidence="2">SC17</strain>
    </source>
</reference>
<accession>A0A8J6UMC1</accession>